<evidence type="ECO:0000313" key="6">
    <source>
        <dbReference type="Proteomes" id="UP000314982"/>
    </source>
</evidence>
<evidence type="ECO:0000313" key="5">
    <source>
        <dbReference type="Ensembl" id="ENSHHUP00000012571.1"/>
    </source>
</evidence>
<reference evidence="5" key="2">
    <citation type="submission" date="2025-08" db="UniProtKB">
        <authorList>
            <consortium name="Ensembl"/>
        </authorList>
    </citation>
    <scope>IDENTIFICATION</scope>
</reference>
<feature type="domain" description="Immunoglobulin V-set" evidence="4">
    <location>
        <begin position="38"/>
        <end position="117"/>
    </location>
</feature>
<proteinExistence type="predicted"/>
<dbReference type="PANTHER" id="PTHR23266">
    <property type="entry name" value="IMMUNOGLOBULIN HEAVY CHAIN"/>
    <property type="match status" value="1"/>
</dbReference>
<keyword evidence="3" id="KW-1280">Immunoglobulin</keyword>
<protein>
    <recommendedName>
        <fullName evidence="4">Immunoglobulin V-set domain-containing protein</fullName>
    </recommendedName>
</protein>
<dbReference type="GO" id="GO:0002250">
    <property type="term" value="P:adaptive immune response"/>
    <property type="evidence" value="ECO:0007669"/>
    <property type="project" value="UniProtKB-KW"/>
</dbReference>
<evidence type="ECO:0000256" key="3">
    <source>
        <dbReference type="ARBA" id="ARBA00043265"/>
    </source>
</evidence>
<evidence type="ECO:0000256" key="1">
    <source>
        <dbReference type="ARBA" id="ARBA00022859"/>
    </source>
</evidence>
<dbReference type="GeneTree" id="ENSGT01020000230358"/>
<keyword evidence="2" id="KW-1064">Adaptive immunity</keyword>
<dbReference type="Proteomes" id="UP000314982">
    <property type="component" value="Unassembled WGS sequence"/>
</dbReference>
<dbReference type="SUPFAM" id="SSF48726">
    <property type="entry name" value="Immunoglobulin"/>
    <property type="match status" value="1"/>
</dbReference>
<dbReference type="GO" id="GO:0019814">
    <property type="term" value="C:immunoglobulin complex"/>
    <property type="evidence" value="ECO:0007669"/>
    <property type="project" value="UniProtKB-KW"/>
</dbReference>
<organism evidence="5 6">
    <name type="scientific">Hucho hucho</name>
    <name type="common">huchen</name>
    <dbReference type="NCBI Taxonomy" id="62062"/>
    <lineage>
        <taxon>Eukaryota</taxon>
        <taxon>Metazoa</taxon>
        <taxon>Chordata</taxon>
        <taxon>Craniata</taxon>
        <taxon>Vertebrata</taxon>
        <taxon>Euteleostomi</taxon>
        <taxon>Actinopterygii</taxon>
        <taxon>Neopterygii</taxon>
        <taxon>Teleostei</taxon>
        <taxon>Protacanthopterygii</taxon>
        <taxon>Salmoniformes</taxon>
        <taxon>Salmonidae</taxon>
        <taxon>Salmoninae</taxon>
        <taxon>Hucho</taxon>
    </lineage>
</organism>
<accession>A0A4W5KKR9</accession>
<dbReference type="AlphaFoldDB" id="A0A4W5KKR9"/>
<reference evidence="5" key="3">
    <citation type="submission" date="2025-09" db="UniProtKB">
        <authorList>
            <consortium name="Ensembl"/>
        </authorList>
    </citation>
    <scope>IDENTIFICATION</scope>
</reference>
<name>A0A4W5KKR9_9TELE</name>
<keyword evidence="6" id="KW-1185">Reference proteome</keyword>
<dbReference type="InterPro" id="IPR036179">
    <property type="entry name" value="Ig-like_dom_sf"/>
</dbReference>
<dbReference type="SMART" id="SM00406">
    <property type="entry name" value="IGv"/>
    <property type="match status" value="1"/>
</dbReference>
<evidence type="ECO:0000256" key="2">
    <source>
        <dbReference type="ARBA" id="ARBA00023130"/>
    </source>
</evidence>
<dbReference type="Gene3D" id="2.60.40.10">
    <property type="entry name" value="Immunoglobulins"/>
    <property type="match status" value="1"/>
</dbReference>
<dbReference type="InterPro" id="IPR013783">
    <property type="entry name" value="Ig-like_fold"/>
</dbReference>
<evidence type="ECO:0000259" key="4">
    <source>
        <dbReference type="SMART" id="SM00406"/>
    </source>
</evidence>
<dbReference type="Ensembl" id="ENSHHUT00000012967.1">
    <property type="protein sequence ID" value="ENSHHUP00000012571.1"/>
    <property type="gene ID" value="ENSHHUG00000007676.1"/>
</dbReference>
<dbReference type="GO" id="GO:0005576">
    <property type="term" value="C:extracellular region"/>
    <property type="evidence" value="ECO:0007669"/>
    <property type="project" value="UniProtKB-ARBA"/>
</dbReference>
<reference evidence="6" key="1">
    <citation type="submission" date="2018-06" db="EMBL/GenBank/DDBJ databases">
        <title>Genome assembly of Danube salmon.</title>
        <authorList>
            <person name="Macqueen D.J."/>
            <person name="Gundappa M.K."/>
        </authorList>
    </citation>
    <scope>NUCLEOTIDE SEQUENCE [LARGE SCALE GENOMIC DNA]</scope>
</reference>
<dbReference type="InterPro" id="IPR050199">
    <property type="entry name" value="IgHV"/>
</dbReference>
<sequence length="213" mass="23480">MSAAAAASCESLWIWGGTRHIFGLGQTLTEYGPVVKKTWRIPQTASGFTFRSYGMNWIRQAPGKGLEWIAYSYSTTASYSQSFQGRIEVTRDNSNSMVYLKLSSLRGEDSAVYYCARDTVVESNWQSIGGSRASGPSPNHEKLHQTSILLPPNQVGTIAFGQVAFSWPPPRPDSSNMFPALNHSSWRLALHMVISSSRRTVIALTLLPEAVCN</sequence>
<dbReference type="InterPro" id="IPR013106">
    <property type="entry name" value="Ig_V-set"/>
</dbReference>
<dbReference type="STRING" id="62062.ENSHHUP00000012571"/>
<dbReference type="Pfam" id="PF07686">
    <property type="entry name" value="V-set"/>
    <property type="match status" value="1"/>
</dbReference>
<keyword evidence="1" id="KW-0391">Immunity</keyword>